<name>A0A6J1LI37_DROHY</name>
<dbReference type="InterPro" id="IPR017266">
    <property type="entry name" value="DOC_1/2"/>
</dbReference>
<dbReference type="OrthoDB" id="7857910at2759"/>
<dbReference type="GO" id="GO:0005737">
    <property type="term" value="C:cytoplasm"/>
    <property type="evidence" value="ECO:0007669"/>
    <property type="project" value="TreeGrafter"/>
</dbReference>
<evidence type="ECO:0000256" key="5">
    <source>
        <dbReference type="SAM" id="MobiDB-lite"/>
    </source>
</evidence>
<gene>
    <name evidence="7" type="primary">LOC111594943</name>
</gene>
<comment type="similarity">
    <text evidence="2">Belongs to the CDK2AP family.</text>
</comment>
<dbReference type="Pfam" id="PF09806">
    <property type="entry name" value="CDK2AP"/>
    <property type="match status" value="1"/>
</dbReference>
<protein>
    <submittedName>
        <fullName evidence="7">Uncharacterized protein LOC111594943</fullName>
    </submittedName>
</protein>
<keyword evidence="6" id="KW-1185">Reference proteome</keyword>
<dbReference type="GO" id="GO:0005634">
    <property type="term" value="C:nucleus"/>
    <property type="evidence" value="ECO:0007669"/>
    <property type="project" value="UniProtKB-SubCell"/>
</dbReference>
<evidence type="ECO:0000313" key="7">
    <source>
        <dbReference type="RefSeq" id="XP_023164205.2"/>
    </source>
</evidence>
<feature type="compositionally biased region" description="Low complexity" evidence="5">
    <location>
        <begin position="68"/>
        <end position="81"/>
    </location>
</feature>
<evidence type="ECO:0000256" key="4">
    <source>
        <dbReference type="ARBA" id="ARBA00023242"/>
    </source>
</evidence>
<dbReference type="OMA" id="TKYMQAQ"/>
<dbReference type="RefSeq" id="XP_023164205.2">
    <property type="nucleotide sequence ID" value="XM_023308437.2"/>
</dbReference>
<evidence type="ECO:0000256" key="1">
    <source>
        <dbReference type="ARBA" id="ARBA00004123"/>
    </source>
</evidence>
<dbReference type="AlphaFoldDB" id="A0A6J1LI37"/>
<dbReference type="GeneID" id="111594943"/>
<dbReference type="Gene3D" id="6.10.140.1300">
    <property type="match status" value="1"/>
</dbReference>
<feature type="region of interest" description="Disordered" evidence="5">
    <location>
        <begin position="65"/>
        <end position="87"/>
    </location>
</feature>
<dbReference type="KEGG" id="dhe:111594943"/>
<evidence type="ECO:0000256" key="3">
    <source>
        <dbReference type="ARBA" id="ARBA00022553"/>
    </source>
</evidence>
<evidence type="ECO:0000313" key="6">
    <source>
        <dbReference type="Proteomes" id="UP000504633"/>
    </source>
</evidence>
<dbReference type="PANTHER" id="PTHR22607">
    <property type="entry name" value="DELETED IN ORAL CANCER 1/CDK2-ASSOCIATED PROTEIN 1"/>
    <property type="match status" value="1"/>
</dbReference>
<proteinExistence type="inferred from homology"/>
<organism evidence="6 7">
    <name type="scientific">Drosophila hydei</name>
    <name type="common">Fruit fly</name>
    <dbReference type="NCBI Taxonomy" id="7224"/>
    <lineage>
        <taxon>Eukaryota</taxon>
        <taxon>Metazoa</taxon>
        <taxon>Ecdysozoa</taxon>
        <taxon>Arthropoda</taxon>
        <taxon>Hexapoda</taxon>
        <taxon>Insecta</taxon>
        <taxon>Pterygota</taxon>
        <taxon>Neoptera</taxon>
        <taxon>Endopterygota</taxon>
        <taxon>Diptera</taxon>
        <taxon>Brachycera</taxon>
        <taxon>Muscomorpha</taxon>
        <taxon>Ephydroidea</taxon>
        <taxon>Drosophilidae</taxon>
        <taxon>Drosophila</taxon>
    </lineage>
</organism>
<comment type="subcellular location">
    <subcellularLocation>
        <location evidence="1">Nucleus</location>
    </subcellularLocation>
</comment>
<accession>A0A6J1LI37</accession>
<dbReference type="PANTHER" id="PTHR22607:SF3">
    <property type="entry name" value="CDK2-ASSOCIATED PROTEIN 1, ISOFORM B"/>
    <property type="match status" value="1"/>
</dbReference>
<dbReference type="Proteomes" id="UP000504633">
    <property type="component" value="Unplaced"/>
</dbReference>
<keyword evidence="3" id="KW-0597">Phosphoprotein</keyword>
<sequence>MDYLDLDSFRSRYSDITVTAVPAKRNKVDEEERLPELWDAAGSGVEMTPAARVEIIPINMPSVPSKSMMMQQQHQQQQQQHHQQKLSQEAVAYSNEYQQVLAKLEYTKYVQAQLQLMSNSNGFGELLYGLTGNQMQLPSNEANGISNGGNIVDTYDNLLSVIAEMQSNLGPTAIGLRAPKERLLRDIAHARVLVRECILMLMRDHQHQQHQHQQASGE</sequence>
<evidence type="ECO:0000256" key="2">
    <source>
        <dbReference type="ARBA" id="ARBA00008485"/>
    </source>
</evidence>
<keyword evidence="4" id="KW-0539">Nucleus</keyword>
<reference evidence="7" key="1">
    <citation type="submission" date="2025-08" db="UniProtKB">
        <authorList>
            <consortium name="RefSeq"/>
        </authorList>
    </citation>
    <scope>IDENTIFICATION</scope>
    <source>
        <strain evidence="7">15085-1641.00</strain>
        <tissue evidence="7">Whole body</tissue>
    </source>
</reference>